<evidence type="ECO:0000259" key="4">
    <source>
        <dbReference type="Pfam" id="PF03735"/>
    </source>
</evidence>
<comment type="subcellular location">
    <subcellularLocation>
        <location evidence="1">Nucleus</location>
    </subcellularLocation>
</comment>
<feature type="region of interest" description="Disordered" evidence="3">
    <location>
        <begin position="142"/>
        <end position="198"/>
    </location>
</feature>
<evidence type="ECO:0000313" key="6">
    <source>
        <dbReference type="WBParaSite" id="TCONS_00000586.p1"/>
    </source>
</evidence>
<feature type="compositionally biased region" description="Low complexity" evidence="3">
    <location>
        <begin position="251"/>
        <end position="264"/>
    </location>
</feature>
<feature type="compositionally biased region" description="Polar residues" evidence="3">
    <location>
        <begin position="156"/>
        <end position="166"/>
    </location>
</feature>
<dbReference type="InterPro" id="IPR036142">
    <property type="entry name" value="ENT_dom-like_sf"/>
</dbReference>
<evidence type="ECO:0000256" key="2">
    <source>
        <dbReference type="ARBA" id="ARBA00023242"/>
    </source>
</evidence>
<dbReference type="Gene3D" id="1.10.1240.40">
    <property type="entry name" value="ENT domain"/>
    <property type="match status" value="1"/>
</dbReference>
<keyword evidence="5" id="KW-1185">Reference proteome</keyword>
<dbReference type="WBParaSite" id="TCONS_00000586.p1">
    <property type="protein sequence ID" value="TCONS_00000586.p1"/>
    <property type="gene ID" value="XLOC_000580"/>
</dbReference>
<feature type="region of interest" description="Disordered" evidence="3">
    <location>
        <begin position="248"/>
        <end position="303"/>
    </location>
</feature>
<accession>A0AAF5CT00</accession>
<dbReference type="AlphaFoldDB" id="A0AAF5CT00"/>
<reference evidence="6" key="1">
    <citation type="submission" date="2024-02" db="UniProtKB">
        <authorList>
            <consortium name="WormBaseParasite"/>
        </authorList>
    </citation>
    <scope>IDENTIFICATION</scope>
</reference>
<organism evidence="5 6">
    <name type="scientific">Strongyloides stercoralis</name>
    <name type="common">Threadworm</name>
    <dbReference type="NCBI Taxonomy" id="6248"/>
    <lineage>
        <taxon>Eukaryota</taxon>
        <taxon>Metazoa</taxon>
        <taxon>Ecdysozoa</taxon>
        <taxon>Nematoda</taxon>
        <taxon>Chromadorea</taxon>
        <taxon>Rhabditida</taxon>
        <taxon>Tylenchina</taxon>
        <taxon>Panagrolaimomorpha</taxon>
        <taxon>Strongyloidoidea</taxon>
        <taxon>Strongyloididae</taxon>
        <taxon>Strongyloides</taxon>
    </lineage>
</organism>
<dbReference type="Pfam" id="PF03735">
    <property type="entry name" value="ENT"/>
    <property type="match status" value="1"/>
</dbReference>
<proteinExistence type="predicted"/>
<evidence type="ECO:0000256" key="3">
    <source>
        <dbReference type="SAM" id="MobiDB-lite"/>
    </source>
</evidence>
<dbReference type="Proteomes" id="UP000035681">
    <property type="component" value="Unplaced"/>
</dbReference>
<dbReference type="SUPFAM" id="SSF158639">
    <property type="entry name" value="ENT-like"/>
    <property type="match status" value="1"/>
</dbReference>
<protein>
    <submittedName>
        <fullName evidence="6">ENT domain-containing protein</fullName>
    </submittedName>
</protein>
<keyword evidence="2" id="KW-0539">Nucleus</keyword>
<evidence type="ECO:0000256" key="1">
    <source>
        <dbReference type="ARBA" id="ARBA00004123"/>
    </source>
</evidence>
<evidence type="ECO:0000313" key="5">
    <source>
        <dbReference type="Proteomes" id="UP000035681"/>
    </source>
</evidence>
<dbReference type="GO" id="GO:0005634">
    <property type="term" value="C:nucleus"/>
    <property type="evidence" value="ECO:0007669"/>
    <property type="project" value="UniProtKB-SubCell"/>
</dbReference>
<dbReference type="InterPro" id="IPR005491">
    <property type="entry name" value="ENT_dom"/>
</dbReference>
<feature type="domain" description="ENT" evidence="4">
    <location>
        <begin position="31"/>
        <end position="95"/>
    </location>
</feature>
<name>A0AAF5CT00_STRER</name>
<sequence length="356" mass="40682">MSKSDFSQLSNYSINGKEKDGHNLTDVLQNLDDLNQIAFEACMKAFRANGNLNSYQFLLLSHLKYIFSITTEMAKRISRRIANDIELITIAEKKKMSEYDEEKSCSILKRLYTIKQEPFVLDRYKHFLEEIGVNLSTEDDQIKTKKKCGRPKKDTTNNNKDQTSETSNKKNKQIDKSKINDAPNIKLEKRKTKEPETSYVGNLGKKEMHTMICQRVIPISDTYKRKIINRSIVLRKRVALGEMTAPIVPHTSESSKNSESNTAKEISSTLTQIKRQKLDSPLSDETDGKSNEKISKNPALPKTPSFKFIRKPVFSSEKNSPKFVIRPINCTGNNVYSVPRVVFEANNSTTRNLTKK</sequence>
<feature type="compositionally biased region" description="Basic and acidic residues" evidence="3">
    <location>
        <begin position="286"/>
        <end position="295"/>
    </location>
</feature>